<dbReference type="GO" id="GO:0031267">
    <property type="term" value="F:small GTPase binding"/>
    <property type="evidence" value="ECO:0007669"/>
    <property type="project" value="TreeGrafter"/>
</dbReference>
<sequence>MDELTRAREERDGFESQYKGLLGKLTQMRSTLGDRLRQDAEELDRRESQIDTLQTQIDSLTSAVSTLKTELVSSHSDNERVTRELDSLRTSSAAALEAATRQAADEAAAAAAAARTSSESDQGAREAQLHSLTQSVEALKAQLGTWQTSYHDEKSRREESEANLERLQMDHQSLSSSLAQTQASLQREQSTSRNLQLVLEDLQADQEAELQRSLGDYQRKYEATAMELEELKVKAKSWEKRCNEGRDSTEKAGVLEKEVREKNLLIGKLRHEAVILNEHLTEALRRLNRESTDTNVDRRLVTNVLLQFLTTPRQDAKRFEMLNLLSTILQWTDEEKETAGVVRAGQASGSGSSSVDGAGRSRFGLRGSARIASGSAGPSSSAAVGQEESFSNLFVEFLLSEADKAKQQQQQGQQSVPQSPSARRASGSGPTSPPSREGAAPHTAPPTKTSFDSGSFGSSRRKESISSAAGVGRSPTKEFKRMNLGPGSIREEGTNGEKGR</sequence>
<evidence type="ECO:0000313" key="7">
    <source>
        <dbReference type="EMBL" id="PWN30023.1"/>
    </source>
</evidence>
<dbReference type="InterPro" id="IPR019459">
    <property type="entry name" value="GRAB"/>
</dbReference>
<evidence type="ECO:0000313" key="8">
    <source>
        <dbReference type="Proteomes" id="UP000245884"/>
    </source>
</evidence>
<feature type="region of interest" description="Disordered" evidence="5">
    <location>
        <begin position="340"/>
        <end position="361"/>
    </location>
</feature>
<evidence type="ECO:0000256" key="2">
    <source>
        <dbReference type="ARBA" id="ARBA00023034"/>
    </source>
</evidence>
<dbReference type="InterPro" id="IPR000237">
    <property type="entry name" value="GRIP_dom"/>
</dbReference>
<dbReference type="GO" id="GO:0007030">
    <property type="term" value="P:Golgi organization"/>
    <property type="evidence" value="ECO:0007669"/>
    <property type="project" value="TreeGrafter"/>
</dbReference>
<evidence type="ECO:0000256" key="1">
    <source>
        <dbReference type="ARBA" id="ARBA00004555"/>
    </source>
</evidence>
<evidence type="ECO:0000256" key="4">
    <source>
        <dbReference type="SAM" id="Coils"/>
    </source>
</evidence>
<evidence type="ECO:0000259" key="6">
    <source>
        <dbReference type="PROSITE" id="PS50913"/>
    </source>
</evidence>
<feature type="domain" description="GRIP" evidence="6">
    <location>
        <begin position="291"/>
        <end position="342"/>
    </location>
</feature>
<dbReference type="GeneID" id="37026717"/>
<gene>
    <name evidence="7" type="ORF">BDZ90DRAFT_229061</name>
</gene>
<feature type="compositionally biased region" description="Low complexity" evidence="5">
    <location>
        <begin position="447"/>
        <end position="458"/>
    </location>
</feature>
<evidence type="ECO:0000256" key="3">
    <source>
        <dbReference type="ARBA" id="ARBA00023054"/>
    </source>
</evidence>
<dbReference type="Proteomes" id="UP000245884">
    <property type="component" value="Unassembled WGS sequence"/>
</dbReference>
<feature type="coiled-coil region" evidence="4">
    <location>
        <begin position="150"/>
        <end position="248"/>
    </location>
</feature>
<dbReference type="RefSeq" id="XP_025364635.1">
    <property type="nucleotide sequence ID" value="XM_025504894.1"/>
</dbReference>
<dbReference type="PANTHER" id="PTHR18921">
    <property type="entry name" value="MYOSIN HEAVY CHAIN - RELATED"/>
    <property type="match status" value="1"/>
</dbReference>
<keyword evidence="2" id="KW-0333">Golgi apparatus</keyword>
<dbReference type="AlphaFoldDB" id="A0A316V1G8"/>
<dbReference type="GO" id="GO:0005794">
    <property type="term" value="C:Golgi apparatus"/>
    <property type="evidence" value="ECO:0007669"/>
    <property type="project" value="UniProtKB-SubCell"/>
</dbReference>
<feature type="region of interest" description="Disordered" evidence="5">
    <location>
        <begin position="404"/>
        <end position="500"/>
    </location>
</feature>
<name>A0A316V1G8_9BASI</name>
<organism evidence="7 8">
    <name type="scientific">Jaminaea rosea</name>
    <dbReference type="NCBI Taxonomy" id="1569628"/>
    <lineage>
        <taxon>Eukaryota</taxon>
        <taxon>Fungi</taxon>
        <taxon>Dikarya</taxon>
        <taxon>Basidiomycota</taxon>
        <taxon>Ustilaginomycotina</taxon>
        <taxon>Exobasidiomycetes</taxon>
        <taxon>Microstromatales</taxon>
        <taxon>Microstromatales incertae sedis</taxon>
        <taxon>Jaminaea</taxon>
    </lineage>
</organism>
<dbReference type="OrthoDB" id="425925at2759"/>
<dbReference type="GO" id="GO:0006888">
    <property type="term" value="P:endoplasmic reticulum to Golgi vesicle-mediated transport"/>
    <property type="evidence" value="ECO:0007669"/>
    <property type="project" value="TreeGrafter"/>
</dbReference>
<proteinExistence type="predicted"/>
<dbReference type="Pfam" id="PF10375">
    <property type="entry name" value="GRAB"/>
    <property type="match status" value="1"/>
</dbReference>
<keyword evidence="3 4" id="KW-0175">Coiled coil</keyword>
<protein>
    <recommendedName>
        <fullName evidence="6">GRIP domain-containing protein</fullName>
    </recommendedName>
</protein>
<accession>A0A316V1G8</accession>
<dbReference type="STRING" id="1569628.A0A316V1G8"/>
<dbReference type="PANTHER" id="PTHR18921:SF2">
    <property type="entry name" value="THYROID RECEPTOR-INTERACTING PROTEIN 11"/>
    <property type="match status" value="1"/>
</dbReference>
<reference evidence="7 8" key="1">
    <citation type="journal article" date="2018" name="Mol. Biol. Evol.">
        <title>Broad Genomic Sampling Reveals a Smut Pathogenic Ancestry of the Fungal Clade Ustilaginomycotina.</title>
        <authorList>
            <person name="Kijpornyongpan T."/>
            <person name="Mondo S.J."/>
            <person name="Barry K."/>
            <person name="Sandor L."/>
            <person name="Lee J."/>
            <person name="Lipzen A."/>
            <person name="Pangilinan J."/>
            <person name="LaButti K."/>
            <person name="Hainaut M."/>
            <person name="Henrissat B."/>
            <person name="Grigoriev I.V."/>
            <person name="Spatafora J.W."/>
            <person name="Aime M.C."/>
        </authorList>
    </citation>
    <scope>NUCLEOTIDE SEQUENCE [LARGE SCALE GENOMIC DNA]</scope>
    <source>
        <strain evidence="7 8">MCA 5214</strain>
    </source>
</reference>
<dbReference type="EMBL" id="KZ819662">
    <property type="protein sequence ID" value="PWN30023.1"/>
    <property type="molecule type" value="Genomic_DNA"/>
</dbReference>
<feature type="compositionally biased region" description="Low complexity" evidence="5">
    <location>
        <begin position="407"/>
        <end position="421"/>
    </location>
</feature>
<feature type="coiled-coil region" evidence="4">
    <location>
        <begin position="36"/>
        <end position="70"/>
    </location>
</feature>
<feature type="compositionally biased region" description="Basic and acidic residues" evidence="5">
    <location>
        <begin position="489"/>
        <end position="500"/>
    </location>
</feature>
<comment type="subcellular location">
    <subcellularLocation>
        <location evidence="1">Golgi apparatus</location>
    </subcellularLocation>
</comment>
<dbReference type="PROSITE" id="PS50913">
    <property type="entry name" value="GRIP"/>
    <property type="match status" value="1"/>
</dbReference>
<evidence type="ECO:0000256" key="5">
    <source>
        <dbReference type="SAM" id="MobiDB-lite"/>
    </source>
</evidence>
<keyword evidence="8" id="KW-1185">Reference proteome</keyword>